<dbReference type="Proteomes" id="UP000004121">
    <property type="component" value="Unassembled WGS sequence"/>
</dbReference>
<sequence>MLASLFHSLLSILLLLLSIGFHESFISAFTKASYQDFQYSS</sequence>
<accession>C2KXZ6</accession>
<evidence type="ECO:0000313" key="2">
    <source>
        <dbReference type="Proteomes" id="UP000004121"/>
    </source>
</evidence>
<comment type="caution">
    <text evidence="1">The sequence shown here is derived from an EMBL/GenBank/DDBJ whole genome shotgun (WGS) entry which is preliminary data.</text>
</comment>
<dbReference type="STRING" id="585501.HMPREF6123_1365"/>
<organism evidence="1 2">
    <name type="scientific">Oribacterium sinus F0268</name>
    <dbReference type="NCBI Taxonomy" id="585501"/>
    <lineage>
        <taxon>Bacteria</taxon>
        <taxon>Bacillati</taxon>
        <taxon>Bacillota</taxon>
        <taxon>Clostridia</taxon>
        <taxon>Lachnospirales</taxon>
        <taxon>Lachnospiraceae</taxon>
        <taxon>Oribacterium</taxon>
    </lineage>
</organism>
<protein>
    <submittedName>
        <fullName evidence="1">Uncharacterized protein</fullName>
    </submittedName>
</protein>
<dbReference type="InParanoid" id="C2KXZ6"/>
<keyword evidence="2" id="KW-1185">Reference proteome</keyword>
<gene>
    <name evidence="1" type="ORF">HMPREF6123_1365</name>
</gene>
<name>C2KXZ6_9FIRM</name>
<reference evidence="1 2" key="1">
    <citation type="submission" date="2009-04" db="EMBL/GenBank/DDBJ databases">
        <authorList>
            <person name="Qin X."/>
            <person name="Bachman B."/>
            <person name="Battles P."/>
            <person name="Bell A."/>
            <person name="Bess C."/>
            <person name="Bickham C."/>
            <person name="Chaboub L."/>
            <person name="Chen D."/>
            <person name="Coyle M."/>
            <person name="Deiros D.R."/>
            <person name="Dinh H."/>
            <person name="Forbes L."/>
            <person name="Fowler G."/>
            <person name="Francisco L."/>
            <person name="Fu Q."/>
            <person name="Gubbala S."/>
            <person name="Hale W."/>
            <person name="Han Y."/>
            <person name="Hemphill L."/>
            <person name="Highlander S.K."/>
            <person name="Hirani K."/>
            <person name="Hogues M."/>
            <person name="Jackson L."/>
            <person name="Jakkamsetti A."/>
            <person name="Javaid M."/>
            <person name="Jiang H."/>
            <person name="Korchina V."/>
            <person name="Kovar C."/>
            <person name="Lara F."/>
            <person name="Lee S."/>
            <person name="Mata R."/>
            <person name="Mathew T."/>
            <person name="Moen C."/>
            <person name="Morales K."/>
            <person name="Munidasa M."/>
            <person name="Nazareth L."/>
            <person name="Ngo R."/>
            <person name="Nguyen L."/>
            <person name="Okwuonu G."/>
            <person name="Ongeri F."/>
            <person name="Patil S."/>
            <person name="Petrosino J."/>
            <person name="Pham C."/>
            <person name="Pham P."/>
            <person name="Pu L.-L."/>
            <person name="Puazo M."/>
            <person name="Raj R."/>
            <person name="Reid J."/>
            <person name="Rouhana J."/>
            <person name="Saada N."/>
            <person name="Shang Y."/>
            <person name="Simmons D."/>
            <person name="Thornton R."/>
            <person name="Warren J."/>
            <person name="Weissenberger G."/>
            <person name="Zhang J."/>
            <person name="Zhang L."/>
            <person name="Zhou C."/>
            <person name="Zhu D."/>
            <person name="Muzny D."/>
            <person name="Worley K."/>
            <person name="Gibbs R."/>
        </authorList>
    </citation>
    <scope>NUCLEOTIDE SEQUENCE [LARGE SCALE GENOMIC DNA]</scope>
    <source>
        <strain evidence="1 2">F0268</strain>
    </source>
</reference>
<dbReference type="AlphaFoldDB" id="C2KXZ6"/>
<dbReference type="HOGENOM" id="CLU_3273676_0_0_9"/>
<dbReference type="EMBL" id="ACKX01000127">
    <property type="protein sequence ID" value="EEJ51366.1"/>
    <property type="molecule type" value="Genomic_DNA"/>
</dbReference>
<proteinExistence type="predicted"/>
<evidence type="ECO:0000313" key="1">
    <source>
        <dbReference type="EMBL" id="EEJ51366.1"/>
    </source>
</evidence>